<accession>A0AA90KBC4</accession>
<dbReference type="AlphaFoldDB" id="A0AA90KBC4"/>
<protein>
    <submittedName>
        <fullName evidence="2">Uncharacterized protein</fullName>
    </submittedName>
</protein>
<sequence>MRPAGAALETATDVDAGPARGDLFTDRGDLVELIGRPAATVREVVQNTATTKESR</sequence>
<comment type="caution">
    <text evidence="2">The sequence shown here is derived from an EMBL/GenBank/DDBJ whole genome shotgun (WGS) entry which is preliminary data.</text>
</comment>
<dbReference type="RefSeq" id="WP_271312149.1">
    <property type="nucleotide sequence ID" value="NZ_JABXJJ020000046.1"/>
</dbReference>
<name>A0AA90KBC4_9ACTN</name>
<evidence type="ECO:0000313" key="2">
    <source>
        <dbReference type="EMBL" id="MDI5973483.1"/>
    </source>
</evidence>
<organism evidence="2">
    <name type="scientific">Streptantibioticus silvisoli</name>
    <dbReference type="NCBI Taxonomy" id="2705255"/>
    <lineage>
        <taxon>Bacteria</taxon>
        <taxon>Bacillati</taxon>
        <taxon>Actinomycetota</taxon>
        <taxon>Actinomycetes</taxon>
        <taxon>Kitasatosporales</taxon>
        <taxon>Streptomycetaceae</taxon>
        <taxon>Streptantibioticus</taxon>
    </lineage>
</organism>
<reference evidence="2" key="1">
    <citation type="submission" date="2023-05" db="EMBL/GenBank/DDBJ databases">
        <title>Streptantibioticus silvisoli sp. nov., acidotolerant actinomycetes 1 from pine litter.</title>
        <authorList>
            <person name="Swiecimska M."/>
            <person name="Golinska P."/>
            <person name="Sangal V."/>
            <person name="Wachnowicz B."/>
            <person name="Goodfellow M."/>
        </authorList>
    </citation>
    <scope>NUCLEOTIDE SEQUENCE</scope>
    <source>
        <strain evidence="2">SL13</strain>
    </source>
</reference>
<evidence type="ECO:0000256" key="1">
    <source>
        <dbReference type="SAM" id="MobiDB-lite"/>
    </source>
</evidence>
<proteinExistence type="predicted"/>
<gene>
    <name evidence="2" type="ORF">POF50_029775</name>
</gene>
<dbReference type="EMBL" id="JABXJJ020000046">
    <property type="protein sequence ID" value="MDI5973483.1"/>
    <property type="molecule type" value="Genomic_DNA"/>
</dbReference>
<feature type="region of interest" description="Disordered" evidence="1">
    <location>
        <begin position="1"/>
        <end position="21"/>
    </location>
</feature>